<evidence type="ECO:0000313" key="2">
    <source>
        <dbReference type="EMBL" id="VEH71505.1"/>
    </source>
</evidence>
<organism evidence="2 3">
    <name type="scientific">Arachnia propionica</name>
    <dbReference type="NCBI Taxonomy" id="1750"/>
    <lineage>
        <taxon>Bacteria</taxon>
        <taxon>Bacillati</taxon>
        <taxon>Actinomycetota</taxon>
        <taxon>Actinomycetes</taxon>
        <taxon>Propionibacteriales</taxon>
        <taxon>Propionibacteriaceae</taxon>
        <taxon>Arachnia</taxon>
    </lineage>
</organism>
<proteinExistence type="predicted"/>
<keyword evidence="1" id="KW-0472">Membrane</keyword>
<protein>
    <submittedName>
        <fullName evidence="2">Uncharacterized protein</fullName>
    </submittedName>
</protein>
<dbReference type="EMBL" id="LR134406">
    <property type="protein sequence ID" value="VEH71505.1"/>
    <property type="molecule type" value="Genomic_DNA"/>
</dbReference>
<keyword evidence="1" id="KW-0812">Transmembrane</keyword>
<keyword evidence="1" id="KW-1133">Transmembrane helix</keyword>
<reference evidence="2 3" key="1">
    <citation type="submission" date="2018-12" db="EMBL/GenBank/DDBJ databases">
        <authorList>
            <consortium name="Pathogen Informatics"/>
        </authorList>
    </citation>
    <scope>NUCLEOTIDE SEQUENCE [LARGE SCALE GENOMIC DNA]</scope>
    <source>
        <strain evidence="2 3">NCTC12967</strain>
    </source>
</reference>
<evidence type="ECO:0000313" key="3">
    <source>
        <dbReference type="Proteomes" id="UP000273044"/>
    </source>
</evidence>
<dbReference type="AlphaFoldDB" id="A0A3N4D2J6"/>
<keyword evidence="3" id="KW-1185">Reference proteome</keyword>
<feature type="transmembrane region" description="Helical" evidence="1">
    <location>
        <begin position="21"/>
        <end position="41"/>
    </location>
</feature>
<sequence length="85" mass="9804">MTMKTKNWYSSVEDHLRIYTPSVGAYLFRGIGTFVVVAVLFPPARFLGAAIVGIAMVVVECVVYQIVWAIHLRRLRRKYPNRPHR</sequence>
<name>A0A3N4D2J6_9ACTN</name>
<dbReference type="Proteomes" id="UP000273044">
    <property type="component" value="Chromosome"/>
</dbReference>
<gene>
    <name evidence="2" type="ORF">NCTC12967_02827</name>
</gene>
<feature type="transmembrane region" description="Helical" evidence="1">
    <location>
        <begin position="47"/>
        <end position="70"/>
    </location>
</feature>
<evidence type="ECO:0000256" key="1">
    <source>
        <dbReference type="SAM" id="Phobius"/>
    </source>
</evidence>
<accession>A0A3N4D2J6</accession>